<evidence type="ECO:0000313" key="12">
    <source>
        <dbReference type="Proteomes" id="UP000078348"/>
    </source>
</evidence>
<keyword evidence="8 10" id="KW-1133">Transmembrane helix</keyword>
<dbReference type="InterPro" id="IPR025770">
    <property type="entry name" value="PPMT_MeTrfase"/>
</dbReference>
<dbReference type="Gene3D" id="1.20.120.1630">
    <property type="match status" value="1"/>
</dbReference>
<dbReference type="PROSITE" id="PS51564">
    <property type="entry name" value="SAM_ICMT"/>
    <property type="match status" value="1"/>
</dbReference>
<dbReference type="PANTHER" id="PTHR12714:SF9">
    <property type="entry name" value="PROTEIN-S-ISOPRENYLCYSTEINE O-METHYLTRANSFERASE"/>
    <property type="match status" value="1"/>
</dbReference>
<dbReference type="PANTHER" id="PTHR12714">
    <property type="entry name" value="PROTEIN-S ISOPRENYLCYSTEINE O-METHYLTRANSFERASE"/>
    <property type="match status" value="1"/>
</dbReference>
<evidence type="ECO:0000256" key="5">
    <source>
        <dbReference type="ARBA" id="ARBA00022679"/>
    </source>
</evidence>
<evidence type="ECO:0000256" key="7">
    <source>
        <dbReference type="ARBA" id="ARBA00022692"/>
    </source>
</evidence>
<evidence type="ECO:0000256" key="8">
    <source>
        <dbReference type="ARBA" id="ARBA00022989"/>
    </source>
</evidence>
<keyword evidence="10" id="KW-0256">Endoplasmic reticulum</keyword>
<evidence type="ECO:0000256" key="1">
    <source>
        <dbReference type="ARBA" id="ARBA00004141"/>
    </source>
</evidence>
<keyword evidence="7 10" id="KW-0812">Transmembrane</keyword>
<feature type="transmembrane region" description="Helical" evidence="10">
    <location>
        <begin position="90"/>
        <end position="109"/>
    </location>
</feature>
<comment type="similarity">
    <text evidence="2 10">Belongs to the class VI-like SAM-binding methyltransferase superfamily. Isoprenylcysteine carboxyl methyltransferase family.</text>
</comment>
<dbReference type="EC" id="2.1.1.100" evidence="3 10"/>
<dbReference type="GO" id="GO:0005789">
    <property type="term" value="C:endoplasmic reticulum membrane"/>
    <property type="evidence" value="ECO:0007669"/>
    <property type="project" value="UniProtKB-SubCell"/>
</dbReference>
<keyword evidence="12" id="KW-1185">Reference proteome</keyword>
<keyword evidence="9 10" id="KW-0472">Membrane</keyword>
<evidence type="ECO:0000256" key="2">
    <source>
        <dbReference type="ARBA" id="ARBA00009140"/>
    </source>
</evidence>
<keyword evidence="6 10" id="KW-0949">S-adenosyl-L-methionine</keyword>
<keyword evidence="5 11" id="KW-0808">Transferase</keyword>
<evidence type="ECO:0000256" key="3">
    <source>
        <dbReference type="ARBA" id="ARBA00012151"/>
    </source>
</evidence>
<evidence type="ECO:0000256" key="4">
    <source>
        <dbReference type="ARBA" id="ARBA00022603"/>
    </source>
</evidence>
<evidence type="ECO:0000256" key="6">
    <source>
        <dbReference type="ARBA" id="ARBA00022691"/>
    </source>
</evidence>
<dbReference type="GO" id="GO:0032259">
    <property type="term" value="P:methylation"/>
    <property type="evidence" value="ECO:0007669"/>
    <property type="project" value="UniProtKB-KW"/>
</dbReference>
<evidence type="ECO:0000256" key="10">
    <source>
        <dbReference type="RuleBase" id="RU362022"/>
    </source>
</evidence>
<dbReference type="STRING" id="478820.A0A196S3P6"/>
<dbReference type="GO" id="GO:0004671">
    <property type="term" value="F:protein C-terminal S-isoprenylcysteine carboxyl O-methyltransferase activity"/>
    <property type="evidence" value="ECO:0007669"/>
    <property type="project" value="UniProtKB-EC"/>
</dbReference>
<name>A0A196S3P6_BLAHN</name>
<feature type="transmembrane region" description="Helical" evidence="10">
    <location>
        <begin position="52"/>
        <end position="70"/>
    </location>
</feature>
<sequence length="242" mass="28336">MSFLNQTRFTRKEKVKIVSCGLILSALFLYFLVDVFLHLFRVSTPWPINWSLYAVFVCAFHLSEFAIAAIYRKDEVCFDSFLVNQSPHYVIAMITGMVEYWVEFFFVPALRMNVFSLWIGFFLCLAGGLLRACSEIQMKNNFNHMIQTEKTASHQLVTTGIYSYLRHPAYTGWFYFSIGTQVLLNNPFCSVAYAVASWYFFYVRIPIEEKYLLGFFSDYEAYRSRTHIFIPFIPMVHLQLAS</sequence>
<comment type="caution">
    <text evidence="11">The sequence shown here is derived from an EMBL/GenBank/DDBJ whole genome shotgun (WGS) entry which is preliminary data.</text>
</comment>
<keyword evidence="4 10" id="KW-0489">Methyltransferase</keyword>
<accession>A0A196S3P6</accession>
<feature type="transmembrane region" description="Helical" evidence="10">
    <location>
        <begin position="115"/>
        <end position="133"/>
    </location>
</feature>
<evidence type="ECO:0000313" key="11">
    <source>
        <dbReference type="EMBL" id="OAO11780.1"/>
    </source>
</evidence>
<reference evidence="11 12" key="1">
    <citation type="submission" date="2016-05" db="EMBL/GenBank/DDBJ databases">
        <title>Nuclear genome of Blastocystis sp. subtype 1 NandII.</title>
        <authorList>
            <person name="Gentekaki E."/>
            <person name="Curtis B."/>
            <person name="Stairs C."/>
            <person name="Eme L."/>
            <person name="Herman E."/>
            <person name="Klimes V."/>
            <person name="Arias M.C."/>
            <person name="Elias M."/>
            <person name="Hilliou F."/>
            <person name="Klute M."/>
            <person name="Malik S.-B."/>
            <person name="Pightling A."/>
            <person name="Rachubinski R."/>
            <person name="Salas D."/>
            <person name="Schlacht A."/>
            <person name="Suga H."/>
            <person name="Archibald J."/>
            <person name="Ball S.G."/>
            <person name="Clark G."/>
            <person name="Dacks J."/>
            <person name="Van Der Giezen M."/>
            <person name="Tsaousis A."/>
            <person name="Roger A."/>
        </authorList>
    </citation>
    <scope>NUCLEOTIDE SEQUENCE [LARGE SCALE GENOMIC DNA]</scope>
    <source>
        <strain evidence="12">ATCC 50177 / NandII</strain>
    </source>
</reference>
<dbReference type="Pfam" id="PF04140">
    <property type="entry name" value="ICMT"/>
    <property type="match status" value="1"/>
</dbReference>
<dbReference type="InterPro" id="IPR007269">
    <property type="entry name" value="ICMT_MeTrfase"/>
</dbReference>
<comment type="catalytic activity">
    <reaction evidence="10">
        <text>[protein]-C-terminal S-[(2E,6E)-farnesyl]-L-cysteine + S-adenosyl-L-methionine = [protein]-C-terminal S-[(2E,6E)-farnesyl]-L-cysteine methyl ester + S-adenosyl-L-homocysteine</text>
        <dbReference type="Rhea" id="RHEA:21672"/>
        <dbReference type="Rhea" id="RHEA-COMP:12125"/>
        <dbReference type="Rhea" id="RHEA-COMP:12126"/>
        <dbReference type="ChEBI" id="CHEBI:57856"/>
        <dbReference type="ChEBI" id="CHEBI:59789"/>
        <dbReference type="ChEBI" id="CHEBI:90510"/>
        <dbReference type="ChEBI" id="CHEBI:90511"/>
        <dbReference type="EC" id="2.1.1.100"/>
    </reaction>
</comment>
<feature type="transmembrane region" description="Helical" evidence="10">
    <location>
        <begin position="21"/>
        <end position="40"/>
    </location>
</feature>
<dbReference type="Proteomes" id="UP000078348">
    <property type="component" value="Unassembled WGS sequence"/>
</dbReference>
<dbReference type="AlphaFoldDB" id="A0A196S3P6"/>
<gene>
    <name evidence="11" type="ORF">AV274_6615</name>
</gene>
<dbReference type="EMBL" id="LXWW01000580">
    <property type="protein sequence ID" value="OAO11780.1"/>
    <property type="molecule type" value="Genomic_DNA"/>
</dbReference>
<protein>
    <recommendedName>
        <fullName evidence="3 10">Protein-S-isoprenylcysteine O-methyltransferase</fullName>
        <ecNumber evidence="3 10">2.1.1.100</ecNumber>
    </recommendedName>
</protein>
<comment type="subcellular location">
    <subcellularLocation>
        <location evidence="10">Endoplasmic reticulum membrane</location>
        <topology evidence="10">Multi-pass membrane protein</topology>
    </subcellularLocation>
    <subcellularLocation>
        <location evidence="1">Membrane</location>
        <topology evidence="1">Multi-pass membrane protein</topology>
    </subcellularLocation>
</comment>
<evidence type="ECO:0000256" key="9">
    <source>
        <dbReference type="ARBA" id="ARBA00023136"/>
    </source>
</evidence>
<dbReference type="OrthoDB" id="422086at2759"/>
<organism evidence="11 12">
    <name type="scientific">Blastocystis sp. subtype 1 (strain ATCC 50177 / NandII)</name>
    <dbReference type="NCBI Taxonomy" id="478820"/>
    <lineage>
        <taxon>Eukaryota</taxon>
        <taxon>Sar</taxon>
        <taxon>Stramenopiles</taxon>
        <taxon>Bigyra</taxon>
        <taxon>Opalozoa</taxon>
        <taxon>Opalinata</taxon>
        <taxon>Blastocystidae</taxon>
        <taxon>Blastocystis</taxon>
    </lineage>
</organism>
<proteinExistence type="inferred from homology"/>